<proteinExistence type="predicted"/>
<organism evidence="1 2">
    <name type="scientific">Persicobacter psychrovividus</name>
    <dbReference type="NCBI Taxonomy" id="387638"/>
    <lineage>
        <taxon>Bacteria</taxon>
        <taxon>Pseudomonadati</taxon>
        <taxon>Bacteroidota</taxon>
        <taxon>Cytophagia</taxon>
        <taxon>Cytophagales</taxon>
        <taxon>Persicobacteraceae</taxon>
        <taxon>Persicobacter</taxon>
    </lineage>
</organism>
<dbReference type="EMBL" id="AP025298">
    <property type="protein sequence ID" value="BDD02162.1"/>
    <property type="molecule type" value="Genomic_DNA"/>
</dbReference>
<sequence length="30" mass="3319">MKQLQSIHYISAQISIGQKFNTEVKAAGNL</sequence>
<keyword evidence="2" id="KW-1185">Reference proteome</keyword>
<reference evidence="1 2" key="1">
    <citation type="submission" date="2021-12" db="EMBL/GenBank/DDBJ databases">
        <title>Genome sequencing of bacteria with rrn-lacking chromosome and rrn-plasmid.</title>
        <authorList>
            <person name="Anda M."/>
            <person name="Iwasaki W."/>
        </authorList>
    </citation>
    <scope>NUCLEOTIDE SEQUENCE [LARGE SCALE GENOMIC DNA]</scope>
    <source>
        <strain evidence="1 2">NBRC 101262</strain>
        <plasmid evidence="1 2">pPP6</plasmid>
    </source>
</reference>
<geneLocation type="plasmid" evidence="1 2">
    <name>pPP6</name>
</geneLocation>
<protein>
    <submittedName>
        <fullName evidence="1">Uncharacterized protein</fullName>
    </submittedName>
</protein>
<dbReference type="Proteomes" id="UP001354989">
    <property type="component" value="Plasmid pPP6"/>
</dbReference>
<keyword evidence="1" id="KW-0614">Plasmid</keyword>
<gene>
    <name evidence="1" type="ORF">PEPS_44420</name>
</gene>
<accession>A0ABM7VMG2</accession>
<evidence type="ECO:0000313" key="2">
    <source>
        <dbReference type="Proteomes" id="UP001354989"/>
    </source>
</evidence>
<name>A0ABM7VMG2_9BACT</name>
<evidence type="ECO:0000313" key="1">
    <source>
        <dbReference type="EMBL" id="BDD02162.1"/>
    </source>
</evidence>